<accession>A0A6M3XKF2</accession>
<evidence type="ECO:0000313" key="1">
    <source>
        <dbReference type="EMBL" id="QJH98291.1"/>
    </source>
</evidence>
<protein>
    <submittedName>
        <fullName evidence="1">Uncharacterized protein</fullName>
    </submittedName>
</protein>
<gene>
    <name evidence="1" type="ORF">TM448B01259_0012</name>
</gene>
<proteinExistence type="predicted"/>
<dbReference type="AlphaFoldDB" id="A0A6M3XKF2"/>
<name>A0A6M3XKF2_9ZZZZ</name>
<reference evidence="1" key="1">
    <citation type="submission" date="2020-03" db="EMBL/GenBank/DDBJ databases">
        <title>The deep terrestrial virosphere.</title>
        <authorList>
            <person name="Holmfeldt K."/>
            <person name="Nilsson E."/>
            <person name="Simone D."/>
            <person name="Lopez-Fernandez M."/>
            <person name="Wu X."/>
            <person name="de Brujin I."/>
            <person name="Lundin D."/>
            <person name="Andersson A."/>
            <person name="Bertilsson S."/>
            <person name="Dopson M."/>
        </authorList>
    </citation>
    <scope>NUCLEOTIDE SEQUENCE</scope>
    <source>
        <strain evidence="1">TM448B01259</strain>
    </source>
</reference>
<sequence length="312" mass="32863">MARYKFTQESGTNFKVNTTDKADAIEDTNEVRQILDDLGELLGHSKFDDAYPADATSGGDIDIRRVTTKSAVATLTTGEAGFVKVSAAAGYTLTLPTAVGNKLTYIFVKTDANTNLITIDGAGTETINGSLTYTDLNYQYAYVAIRSDNANWFVLYSSKVIAPTINLTGGQIAFPATAAPSAGANTLDDYEEGTWTIGISFGGGVTGITYVASTGYYTKMGNIVNISGNVELTSKGTDTGAAKITGLPFTSGAISTASFRLYLITFADRFSGYTEGTTIVLEETTNAGALSAITNADFANGSQIVFSCAYRI</sequence>
<dbReference type="EMBL" id="MT144725">
    <property type="protein sequence ID" value="QJH98291.1"/>
    <property type="molecule type" value="Genomic_DNA"/>
</dbReference>
<organism evidence="1">
    <name type="scientific">viral metagenome</name>
    <dbReference type="NCBI Taxonomy" id="1070528"/>
    <lineage>
        <taxon>unclassified sequences</taxon>
        <taxon>metagenomes</taxon>
        <taxon>organismal metagenomes</taxon>
    </lineage>
</organism>